<feature type="transmembrane region" description="Helical" evidence="5">
    <location>
        <begin position="197"/>
        <end position="218"/>
    </location>
</feature>
<feature type="transmembrane region" description="Helical" evidence="5">
    <location>
        <begin position="75"/>
        <end position="97"/>
    </location>
</feature>
<dbReference type="InterPro" id="IPR036259">
    <property type="entry name" value="MFS_trans_sf"/>
</dbReference>
<reference evidence="7 8" key="1">
    <citation type="submission" date="2023-01" db="EMBL/GenBank/DDBJ databases">
        <title>Analysis of 21 Apiospora genomes using comparative genomics revels a genus with tremendous synthesis potential of carbohydrate active enzymes and secondary metabolites.</title>
        <authorList>
            <person name="Sorensen T."/>
        </authorList>
    </citation>
    <scope>NUCLEOTIDE SEQUENCE [LARGE SCALE GENOMIC DNA]</scope>
    <source>
        <strain evidence="7 8">CBS 117206</strain>
    </source>
</reference>
<proteinExistence type="predicted"/>
<dbReference type="EMBL" id="JAQQWP010000009">
    <property type="protein sequence ID" value="KAK8101910.1"/>
    <property type="molecule type" value="Genomic_DNA"/>
</dbReference>
<feature type="transmembrane region" description="Helical" evidence="5">
    <location>
        <begin position="412"/>
        <end position="436"/>
    </location>
</feature>
<dbReference type="Proteomes" id="UP001392437">
    <property type="component" value="Unassembled WGS sequence"/>
</dbReference>
<evidence type="ECO:0000259" key="6">
    <source>
        <dbReference type="PROSITE" id="PS50850"/>
    </source>
</evidence>
<feature type="transmembrane region" description="Helical" evidence="5">
    <location>
        <begin position="169"/>
        <end position="191"/>
    </location>
</feature>
<keyword evidence="8" id="KW-1185">Reference proteome</keyword>
<keyword evidence="2 5" id="KW-0812">Transmembrane</keyword>
<dbReference type="SUPFAM" id="SSF103473">
    <property type="entry name" value="MFS general substrate transporter"/>
    <property type="match status" value="1"/>
</dbReference>
<keyword evidence="4 5" id="KW-0472">Membrane</keyword>
<dbReference type="AlphaFoldDB" id="A0AAW0QFI1"/>
<organism evidence="7 8">
    <name type="scientific">Apiospora kogelbergensis</name>
    <dbReference type="NCBI Taxonomy" id="1337665"/>
    <lineage>
        <taxon>Eukaryota</taxon>
        <taxon>Fungi</taxon>
        <taxon>Dikarya</taxon>
        <taxon>Ascomycota</taxon>
        <taxon>Pezizomycotina</taxon>
        <taxon>Sordariomycetes</taxon>
        <taxon>Xylariomycetidae</taxon>
        <taxon>Amphisphaeriales</taxon>
        <taxon>Apiosporaceae</taxon>
        <taxon>Apiospora</taxon>
    </lineage>
</organism>
<feature type="transmembrane region" description="Helical" evidence="5">
    <location>
        <begin position="109"/>
        <end position="127"/>
    </location>
</feature>
<evidence type="ECO:0000256" key="1">
    <source>
        <dbReference type="ARBA" id="ARBA00004141"/>
    </source>
</evidence>
<comment type="subcellular location">
    <subcellularLocation>
        <location evidence="1">Membrane</location>
        <topology evidence="1">Multi-pass membrane protein</topology>
    </subcellularLocation>
</comment>
<gene>
    <name evidence="7" type="ORF">PG999_012284</name>
</gene>
<feature type="domain" description="Major facilitator superfamily (MFS) profile" evidence="6">
    <location>
        <begin position="44"/>
        <end position="497"/>
    </location>
</feature>
<feature type="transmembrane region" description="Helical" evidence="5">
    <location>
        <begin position="326"/>
        <end position="347"/>
    </location>
</feature>
<protein>
    <recommendedName>
        <fullName evidence="6">Major facilitator superfamily (MFS) profile domain-containing protein</fullName>
    </recommendedName>
</protein>
<dbReference type="PROSITE" id="PS50850">
    <property type="entry name" value="MFS"/>
    <property type="match status" value="1"/>
</dbReference>
<dbReference type="Gene3D" id="1.20.1250.20">
    <property type="entry name" value="MFS general substrate transporter like domains"/>
    <property type="match status" value="1"/>
</dbReference>
<evidence type="ECO:0000256" key="4">
    <source>
        <dbReference type="ARBA" id="ARBA00023136"/>
    </source>
</evidence>
<dbReference type="PANTHER" id="PTHR23502:SF151">
    <property type="entry name" value="MAJOR FACILITATOR SUPERFAMILY (MFS) PROFILE DOMAIN-CONTAINING PROTEIN"/>
    <property type="match status" value="1"/>
</dbReference>
<keyword evidence="3 5" id="KW-1133">Transmembrane helix</keyword>
<dbReference type="PRINTS" id="PR01036">
    <property type="entry name" value="TCRTETB"/>
</dbReference>
<feature type="transmembrane region" description="Helical" evidence="5">
    <location>
        <begin position="283"/>
        <end position="306"/>
    </location>
</feature>
<evidence type="ECO:0000256" key="2">
    <source>
        <dbReference type="ARBA" id="ARBA00022692"/>
    </source>
</evidence>
<feature type="transmembrane region" description="Helical" evidence="5">
    <location>
        <begin position="43"/>
        <end position="63"/>
    </location>
</feature>
<dbReference type="InterPro" id="IPR020846">
    <property type="entry name" value="MFS_dom"/>
</dbReference>
<feature type="transmembrane region" description="Helical" evidence="5">
    <location>
        <begin position="472"/>
        <end position="493"/>
    </location>
</feature>
<name>A0AAW0QFI1_9PEZI</name>
<sequence length="508" mass="54756">MDSKHQRHGEKPLDALEACSPQDASIPTEPGNYSIFSGAMRVYLTYLLGFVIILSTLTATIYFPLIPMLSEEFAVSIQAINLTVTLYAICQGVTPPLFASLADVFGRRLVLLALVVLYACASLGLAVNRGSYAVLLALRALQSIGGSATPAIAYGIVADVAVVSERGRMLGPMLSFCNGISAIGPVIGGVVAQSTGAYTWVFYSLFVVAAVCFVLIGFTLPETSRNIVDDGSVPPPQVSGLWLTGGLVSRYCHDTPKAPSSTEKTPRPVARWRPIMLLQSLRIIFYPDAAAVLWMIATSYCVYYTFQVAIPVIYHDVYGYNDLEVGLTFLPGLVGMTVGGIIAGKLLDRNFAIVARKHGFPIDRKKAQEMKDFPIETARYRYILPFAAMEVVLVAGYGWAVSRHVHPAGLLITQFFICASSTLLSHTASALLVDIFPTQSSSSYAAGQLMRCGLSAASAAILEPLVEAVGRGWYFTIFAIFTAMSAGACVSLTRAKGMAWRQKRYSTS</sequence>
<comment type="caution">
    <text evidence="7">The sequence shown here is derived from an EMBL/GenBank/DDBJ whole genome shotgun (WGS) entry which is preliminary data.</text>
</comment>
<feature type="transmembrane region" description="Helical" evidence="5">
    <location>
        <begin position="133"/>
        <end position="157"/>
    </location>
</feature>
<feature type="transmembrane region" description="Helical" evidence="5">
    <location>
        <begin position="448"/>
        <end position="466"/>
    </location>
</feature>
<dbReference type="InterPro" id="IPR011701">
    <property type="entry name" value="MFS"/>
</dbReference>
<evidence type="ECO:0000256" key="5">
    <source>
        <dbReference type="SAM" id="Phobius"/>
    </source>
</evidence>
<dbReference type="GO" id="GO:0005886">
    <property type="term" value="C:plasma membrane"/>
    <property type="evidence" value="ECO:0007669"/>
    <property type="project" value="TreeGrafter"/>
</dbReference>
<accession>A0AAW0QFI1</accession>
<evidence type="ECO:0000313" key="8">
    <source>
        <dbReference type="Proteomes" id="UP001392437"/>
    </source>
</evidence>
<dbReference type="PANTHER" id="PTHR23502">
    <property type="entry name" value="MAJOR FACILITATOR SUPERFAMILY"/>
    <property type="match status" value="1"/>
</dbReference>
<evidence type="ECO:0000256" key="3">
    <source>
        <dbReference type="ARBA" id="ARBA00022989"/>
    </source>
</evidence>
<dbReference type="Gene3D" id="1.20.1720.10">
    <property type="entry name" value="Multidrug resistance protein D"/>
    <property type="match status" value="1"/>
</dbReference>
<evidence type="ECO:0000313" key="7">
    <source>
        <dbReference type="EMBL" id="KAK8101910.1"/>
    </source>
</evidence>
<dbReference type="Pfam" id="PF07690">
    <property type="entry name" value="MFS_1"/>
    <property type="match status" value="1"/>
</dbReference>
<feature type="transmembrane region" description="Helical" evidence="5">
    <location>
        <begin position="380"/>
        <end position="400"/>
    </location>
</feature>
<dbReference type="GO" id="GO:0022857">
    <property type="term" value="F:transmembrane transporter activity"/>
    <property type="evidence" value="ECO:0007669"/>
    <property type="project" value="InterPro"/>
</dbReference>